<protein>
    <submittedName>
        <fullName evidence="2">Uncharacterized protein</fullName>
    </submittedName>
</protein>
<organism evidence="2 3">
    <name type="scientific">Marchantia polymorpha subsp. ruderalis</name>
    <dbReference type="NCBI Taxonomy" id="1480154"/>
    <lineage>
        <taxon>Eukaryota</taxon>
        <taxon>Viridiplantae</taxon>
        <taxon>Streptophyta</taxon>
        <taxon>Embryophyta</taxon>
        <taxon>Marchantiophyta</taxon>
        <taxon>Marchantiopsida</taxon>
        <taxon>Marchantiidae</taxon>
        <taxon>Marchantiales</taxon>
        <taxon>Marchantiaceae</taxon>
        <taxon>Marchantia</taxon>
    </lineage>
</organism>
<feature type="region of interest" description="Disordered" evidence="1">
    <location>
        <begin position="127"/>
        <end position="163"/>
    </location>
</feature>
<evidence type="ECO:0000256" key="1">
    <source>
        <dbReference type="SAM" id="MobiDB-lite"/>
    </source>
</evidence>
<proteinExistence type="predicted"/>
<dbReference type="AlphaFoldDB" id="A0A176WT70"/>
<name>A0A176WT70_MARPO</name>
<comment type="caution">
    <text evidence="2">The sequence shown here is derived from an EMBL/GenBank/DDBJ whole genome shotgun (WGS) entry which is preliminary data.</text>
</comment>
<dbReference type="Proteomes" id="UP000077202">
    <property type="component" value="Unassembled WGS sequence"/>
</dbReference>
<evidence type="ECO:0000313" key="3">
    <source>
        <dbReference type="Proteomes" id="UP000077202"/>
    </source>
</evidence>
<feature type="region of interest" description="Disordered" evidence="1">
    <location>
        <begin position="46"/>
        <end position="71"/>
    </location>
</feature>
<reference evidence="2" key="1">
    <citation type="submission" date="2016-03" db="EMBL/GenBank/DDBJ databases">
        <title>Mechanisms controlling the formation of the plant cell surface in tip-growing cells are functionally conserved among land plants.</title>
        <authorList>
            <person name="Honkanen S."/>
            <person name="Jones V.A."/>
            <person name="Morieri G."/>
            <person name="Champion C."/>
            <person name="Hetherington A.J."/>
            <person name="Kelly S."/>
            <person name="Saint-Marcoux D."/>
            <person name="Proust H."/>
            <person name="Prescott H."/>
            <person name="Dolan L."/>
        </authorList>
    </citation>
    <scope>NUCLEOTIDE SEQUENCE [LARGE SCALE GENOMIC DNA]</scope>
    <source>
        <tissue evidence="2">Whole gametophyte</tissue>
    </source>
</reference>
<sequence length="163" mass="18111">MNFLLEREIVGSEDEGALGGNEVVDEDDDVLLARPLAEVVILNDDDVEEPHAKRRRSVVTSSASKDKVKARQRMEEVQDCVECSEATSQPQLPSDQWTTAGVWVVGTEDAWTSECRSLAKLPLDVPKKMPLEEGEEEEDKIETKTMSSTPLDHDGEMTVVKVQ</sequence>
<evidence type="ECO:0000313" key="2">
    <source>
        <dbReference type="EMBL" id="OAE35743.1"/>
    </source>
</evidence>
<gene>
    <name evidence="2" type="ORF">AXG93_1154s1990</name>
</gene>
<accession>A0A176WT70</accession>
<dbReference type="EMBL" id="LVLJ01000095">
    <property type="protein sequence ID" value="OAE35743.1"/>
    <property type="molecule type" value="Genomic_DNA"/>
</dbReference>
<keyword evidence="3" id="KW-1185">Reference proteome</keyword>